<feature type="transmembrane region" description="Helical" evidence="9">
    <location>
        <begin position="379"/>
        <end position="396"/>
    </location>
</feature>
<feature type="transmembrane region" description="Helical" evidence="9">
    <location>
        <begin position="347"/>
        <end position="367"/>
    </location>
</feature>
<dbReference type="PANTHER" id="PTHR31503">
    <property type="entry name" value="VACUOLAR CALCIUM ION TRANSPORTER"/>
    <property type="match status" value="1"/>
</dbReference>
<dbReference type="InParanoid" id="A0A1B7NE12"/>
<feature type="region of interest" description="Disordered" evidence="8">
    <location>
        <begin position="201"/>
        <end position="220"/>
    </location>
</feature>
<evidence type="ECO:0000256" key="5">
    <source>
        <dbReference type="ARBA" id="ARBA00022989"/>
    </source>
</evidence>
<feature type="transmembrane region" description="Helical" evidence="9">
    <location>
        <begin position="271"/>
        <end position="294"/>
    </location>
</feature>
<protein>
    <recommendedName>
        <fullName evidence="11">Sodium/calcium exchanger membrane region domain-containing protein</fullName>
    </recommendedName>
</protein>
<evidence type="ECO:0000256" key="7">
    <source>
        <dbReference type="ARBA" id="ARBA00023136"/>
    </source>
</evidence>
<keyword evidence="6" id="KW-0406">Ion transport</keyword>
<keyword evidence="10" id="KW-0732">Signal</keyword>
<keyword evidence="7 9" id="KW-0472">Membrane</keyword>
<feature type="signal peptide" evidence="10">
    <location>
        <begin position="1"/>
        <end position="17"/>
    </location>
</feature>
<gene>
    <name evidence="12" type="ORF">K503DRAFT_232079</name>
</gene>
<feature type="transmembrane region" description="Helical" evidence="9">
    <location>
        <begin position="322"/>
        <end position="341"/>
    </location>
</feature>
<dbReference type="InterPro" id="IPR004837">
    <property type="entry name" value="NaCa_Exmemb"/>
</dbReference>
<dbReference type="PANTHER" id="PTHR31503:SF20">
    <property type="entry name" value="CA(2+)_H(+) EXCHANGER, PUTATIVE (EUROFUNG)-RELATED"/>
    <property type="match status" value="1"/>
</dbReference>
<evidence type="ECO:0000313" key="13">
    <source>
        <dbReference type="Proteomes" id="UP000092154"/>
    </source>
</evidence>
<comment type="subcellular location">
    <subcellularLocation>
        <location evidence="1">Endomembrane system</location>
        <topology evidence="1">Multi-pass membrane protein</topology>
    </subcellularLocation>
</comment>
<dbReference type="Proteomes" id="UP000092154">
    <property type="component" value="Unassembled WGS sequence"/>
</dbReference>
<comment type="similarity">
    <text evidence="2">Belongs to the Ca(2+):cation antiporter (CaCA) (TC 2.A.19) family.</text>
</comment>
<dbReference type="GO" id="GO:0000329">
    <property type="term" value="C:fungal-type vacuole membrane"/>
    <property type="evidence" value="ECO:0007669"/>
    <property type="project" value="TreeGrafter"/>
</dbReference>
<evidence type="ECO:0000256" key="8">
    <source>
        <dbReference type="SAM" id="MobiDB-lite"/>
    </source>
</evidence>
<dbReference type="OrthoDB" id="1699231at2759"/>
<keyword evidence="3" id="KW-0813">Transport</keyword>
<name>A0A1B7NE12_9AGAM</name>
<reference evidence="12 13" key="1">
    <citation type="submission" date="2016-06" db="EMBL/GenBank/DDBJ databases">
        <title>Comparative genomics of the ectomycorrhizal sister species Rhizopogon vinicolor and Rhizopogon vesiculosus (Basidiomycota: Boletales) reveals a divergence of the mating type B locus.</title>
        <authorList>
            <consortium name="DOE Joint Genome Institute"/>
            <person name="Mujic A.B."/>
            <person name="Kuo A."/>
            <person name="Tritt A."/>
            <person name="Lipzen A."/>
            <person name="Chen C."/>
            <person name="Johnson J."/>
            <person name="Sharma A."/>
            <person name="Barry K."/>
            <person name="Grigoriev I.V."/>
            <person name="Spatafora J.W."/>
        </authorList>
    </citation>
    <scope>NUCLEOTIDE SEQUENCE [LARGE SCALE GENOMIC DNA]</scope>
    <source>
        <strain evidence="12 13">AM-OR11-026</strain>
    </source>
</reference>
<dbReference type="GO" id="GO:0015369">
    <property type="term" value="F:calcium:proton antiporter activity"/>
    <property type="evidence" value="ECO:0007669"/>
    <property type="project" value="TreeGrafter"/>
</dbReference>
<feature type="transmembrane region" description="Helical" evidence="9">
    <location>
        <begin position="130"/>
        <end position="149"/>
    </location>
</feature>
<proteinExistence type="inferred from homology"/>
<evidence type="ECO:0000313" key="12">
    <source>
        <dbReference type="EMBL" id="OAX43056.1"/>
    </source>
</evidence>
<keyword evidence="5 9" id="KW-1133">Transmembrane helix</keyword>
<dbReference type="Pfam" id="PF01699">
    <property type="entry name" value="Na_Ca_ex"/>
    <property type="match status" value="1"/>
</dbReference>
<organism evidence="12 13">
    <name type="scientific">Rhizopogon vinicolor AM-OR11-026</name>
    <dbReference type="NCBI Taxonomy" id="1314800"/>
    <lineage>
        <taxon>Eukaryota</taxon>
        <taxon>Fungi</taxon>
        <taxon>Dikarya</taxon>
        <taxon>Basidiomycota</taxon>
        <taxon>Agaricomycotina</taxon>
        <taxon>Agaricomycetes</taxon>
        <taxon>Agaricomycetidae</taxon>
        <taxon>Boletales</taxon>
        <taxon>Suillineae</taxon>
        <taxon>Rhizopogonaceae</taxon>
        <taxon>Rhizopogon</taxon>
    </lineage>
</organism>
<keyword evidence="13" id="KW-1185">Reference proteome</keyword>
<dbReference type="Gene3D" id="1.20.1420.30">
    <property type="entry name" value="NCX, central ion-binding region"/>
    <property type="match status" value="1"/>
</dbReference>
<dbReference type="InterPro" id="IPR044880">
    <property type="entry name" value="NCX_ion-bd_dom_sf"/>
</dbReference>
<feature type="transmembrane region" description="Helical" evidence="9">
    <location>
        <begin position="231"/>
        <end position="251"/>
    </location>
</feature>
<dbReference type="GO" id="GO:0012505">
    <property type="term" value="C:endomembrane system"/>
    <property type="evidence" value="ECO:0007669"/>
    <property type="project" value="UniProtKB-SubCell"/>
</dbReference>
<accession>A0A1B7NE12</accession>
<evidence type="ECO:0000256" key="10">
    <source>
        <dbReference type="SAM" id="SignalP"/>
    </source>
</evidence>
<dbReference type="GO" id="GO:0006874">
    <property type="term" value="P:intracellular calcium ion homeostasis"/>
    <property type="evidence" value="ECO:0007669"/>
    <property type="project" value="TreeGrafter"/>
</dbReference>
<evidence type="ECO:0000256" key="2">
    <source>
        <dbReference type="ARBA" id="ARBA00008170"/>
    </source>
</evidence>
<dbReference type="EMBL" id="KV448144">
    <property type="protein sequence ID" value="OAX43056.1"/>
    <property type="molecule type" value="Genomic_DNA"/>
</dbReference>
<sequence length="415" mass="46040">MDARLNVLLVLTPIAWWSHFDDRINSNVVFALSFAAIVPHECLFDYCGEQMALYCGQDFGDLLTITLNNAVEVTLAIMLLLKCELKLLQSTISGIVLLHLLLVPGAAFLTGGAKIWEQDLHPAHTQLNHTLLTLGVMALLLPAAFYAAISGSSSTVSTDGNLDSLGSSTQFDFLTMSRGLAVLLLLTYIASRIYYHHPPGPGHGNTMLDHPKTPRQLREEDERLQRKEPEVNQWVCICFLIFNIAIMAVTSEWLVDSIEPFRHLSGITQEWFGLVLLPIVSFSADGAVAAGYFAQKALRQVWSKTNHPEPPNTLAKAQAIDLSIQFVLLWMPFLTLLGWWTNRPFSLLFDFFEVALLLGACFLVNFVTADSKTNWVEGYILLSFYAMIVLCTWFYTGESSVASLLLCAGESAETA</sequence>
<feature type="domain" description="Sodium/calcium exchanger membrane region" evidence="11">
    <location>
        <begin position="237"/>
        <end position="393"/>
    </location>
</feature>
<feature type="transmembrane region" description="Helical" evidence="9">
    <location>
        <begin position="169"/>
        <end position="190"/>
    </location>
</feature>
<feature type="transmembrane region" description="Helical" evidence="9">
    <location>
        <begin position="87"/>
        <end position="109"/>
    </location>
</feature>
<evidence type="ECO:0000256" key="1">
    <source>
        <dbReference type="ARBA" id="ARBA00004127"/>
    </source>
</evidence>
<feature type="chain" id="PRO_5008597947" description="Sodium/calcium exchanger membrane region domain-containing protein" evidence="10">
    <location>
        <begin position="18"/>
        <end position="415"/>
    </location>
</feature>
<evidence type="ECO:0000256" key="9">
    <source>
        <dbReference type="SAM" id="Phobius"/>
    </source>
</evidence>
<evidence type="ECO:0000256" key="4">
    <source>
        <dbReference type="ARBA" id="ARBA00022692"/>
    </source>
</evidence>
<dbReference type="AlphaFoldDB" id="A0A1B7NE12"/>
<dbReference type="STRING" id="1314800.A0A1B7NE12"/>
<evidence type="ECO:0000256" key="3">
    <source>
        <dbReference type="ARBA" id="ARBA00022448"/>
    </source>
</evidence>
<keyword evidence="4 9" id="KW-0812">Transmembrane</keyword>
<dbReference type="InterPro" id="IPR004713">
    <property type="entry name" value="CaH_exchang"/>
</dbReference>
<feature type="compositionally biased region" description="Basic and acidic residues" evidence="8">
    <location>
        <begin position="209"/>
        <end position="220"/>
    </location>
</feature>
<evidence type="ECO:0000259" key="11">
    <source>
        <dbReference type="Pfam" id="PF01699"/>
    </source>
</evidence>
<evidence type="ECO:0000256" key="6">
    <source>
        <dbReference type="ARBA" id="ARBA00023065"/>
    </source>
</evidence>